<comment type="similarity">
    <text evidence="2">Belongs to the amino acid/polyamine transporter 2 family.</text>
</comment>
<dbReference type="GO" id="GO:0005774">
    <property type="term" value="C:vacuolar membrane"/>
    <property type="evidence" value="ECO:0007669"/>
    <property type="project" value="TreeGrafter"/>
</dbReference>
<dbReference type="AlphaFoldDB" id="A0A507FCG9"/>
<comment type="subcellular location">
    <subcellularLocation>
        <location evidence="1">Membrane</location>
        <topology evidence="1">Multi-pass membrane protein</topology>
    </subcellularLocation>
</comment>
<feature type="compositionally biased region" description="Basic and acidic residues" evidence="6">
    <location>
        <begin position="311"/>
        <end position="321"/>
    </location>
</feature>
<organism evidence="9 10">
    <name type="scientific">Chytriomyces confervae</name>
    <dbReference type="NCBI Taxonomy" id="246404"/>
    <lineage>
        <taxon>Eukaryota</taxon>
        <taxon>Fungi</taxon>
        <taxon>Fungi incertae sedis</taxon>
        <taxon>Chytridiomycota</taxon>
        <taxon>Chytridiomycota incertae sedis</taxon>
        <taxon>Chytridiomycetes</taxon>
        <taxon>Chytridiales</taxon>
        <taxon>Chytriomycetaceae</taxon>
        <taxon>Chytriomyces</taxon>
    </lineage>
</organism>
<sequence length="765" mass="83866">MARGNKGKRGTPTRGPNGMPESMTLGTTDPVQPDPTQQDPTAPTQPTQPTLNEPAQPVPVPTASVLPERTPTPTPSRLIPTPHKRQSSADTKTHLAVSQPRSFKNASGLSNSFKANEALIEARLSEYTAIRSTSRSSTPALEHAAALLVEEHLVRRETSGINPDSAISSPTAHSLQGGAITSEIYQWAHNQRTVNTSSPTPTNASSTTSTIRQHRRMNSMPDLQSAHLRNTPDLLTATQLREPGVFRRRFIAERLERAGKPVAFLTRNFIDFLALYGFYGGDIVPEENEDDDGTDEEGIEEFSRVGRPGSARRDSLNRGPDDPDAINATESTPLMSNSYHASSAAAGRGPGLVTAPNVKGTSAKKAFFMLMKSFVGTGVLFLPKAFSMGGMAFSIILMILFGWLTLHCMLLLLETSRSLGGSFGDIGEKLYGPPIRYLVLGSIAVSQAGFACAYYIFISQNLRDLVMLASDCTIILPDWVFILLQVIIYVPLAWVRKIKFFSFTSLIADVFILVGLMYIFYQDLFVLSTTGPSRDIIWFNLESFPIFIGTALFAFEGICLILPIAESMKHPEQFPMVLTLCITFIGTIFIVIGATGYLTFGNAVETIIFLNMPKDSRLVQTLQFFYAIAIILSFPLCVYPSIRITESAIFGLADGKSSMLVKWQKNLMRTIFVIFLAFVAWTGSSHLDKFVSLVGCFACIPLSFIYPSIFHYHITPNPWVKAKDIGIALFGLVALVYTTYITVSQWVGGSPDIPVDRCASRKGGF</sequence>
<feature type="transmembrane region" description="Helical" evidence="7">
    <location>
        <begin position="392"/>
        <end position="413"/>
    </location>
</feature>
<feature type="region of interest" description="Disordered" evidence="6">
    <location>
        <begin position="1"/>
        <end position="108"/>
    </location>
</feature>
<protein>
    <recommendedName>
        <fullName evidence="8">Amino acid transporter transmembrane domain-containing protein</fullName>
    </recommendedName>
</protein>
<feature type="transmembrane region" description="Helical" evidence="7">
    <location>
        <begin position="476"/>
        <end position="495"/>
    </location>
</feature>
<feature type="transmembrane region" description="Helical" evidence="7">
    <location>
        <begin position="725"/>
        <end position="747"/>
    </location>
</feature>
<feature type="transmembrane region" description="Helical" evidence="7">
    <location>
        <begin position="618"/>
        <end position="639"/>
    </location>
</feature>
<dbReference type="PANTHER" id="PTHR22950">
    <property type="entry name" value="AMINO ACID TRANSPORTER"/>
    <property type="match status" value="1"/>
</dbReference>
<dbReference type="InterPro" id="IPR013057">
    <property type="entry name" value="AA_transpt_TM"/>
</dbReference>
<evidence type="ECO:0000256" key="7">
    <source>
        <dbReference type="SAM" id="Phobius"/>
    </source>
</evidence>
<dbReference type="Pfam" id="PF01490">
    <property type="entry name" value="Aa_trans"/>
    <property type="match status" value="1"/>
</dbReference>
<evidence type="ECO:0000313" key="10">
    <source>
        <dbReference type="Proteomes" id="UP000320333"/>
    </source>
</evidence>
<feature type="transmembrane region" description="Helical" evidence="7">
    <location>
        <begin position="500"/>
        <end position="521"/>
    </location>
</feature>
<gene>
    <name evidence="9" type="ORF">CcCBS67573_g04899</name>
</gene>
<evidence type="ECO:0000256" key="4">
    <source>
        <dbReference type="ARBA" id="ARBA00022989"/>
    </source>
</evidence>
<feature type="transmembrane region" description="Helical" evidence="7">
    <location>
        <begin position="690"/>
        <end position="713"/>
    </location>
</feature>
<evidence type="ECO:0000256" key="3">
    <source>
        <dbReference type="ARBA" id="ARBA00022692"/>
    </source>
</evidence>
<dbReference type="Proteomes" id="UP000320333">
    <property type="component" value="Unassembled WGS sequence"/>
</dbReference>
<feature type="region of interest" description="Disordered" evidence="6">
    <location>
        <begin position="286"/>
        <end position="331"/>
    </location>
</feature>
<evidence type="ECO:0000313" key="9">
    <source>
        <dbReference type="EMBL" id="TPX73832.1"/>
    </source>
</evidence>
<comment type="caution">
    <text evidence="9">The sequence shown here is derived from an EMBL/GenBank/DDBJ whole genome shotgun (WGS) entry which is preliminary data.</text>
</comment>
<proteinExistence type="inferred from homology"/>
<keyword evidence="3 7" id="KW-0812">Transmembrane</keyword>
<feature type="compositionally biased region" description="Polar residues" evidence="6">
    <location>
        <begin position="99"/>
        <end position="108"/>
    </location>
</feature>
<feature type="compositionally biased region" description="Acidic residues" evidence="6">
    <location>
        <begin position="286"/>
        <end position="300"/>
    </location>
</feature>
<evidence type="ECO:0000256" key="5">
    <source>
        <dbReference type="ARBA" id="ARBA00023136"/>
    </source>
</evidence>
<evidence type="ECO:0000256" key="6">
    <source>
        <dbReference type="SAM" id="MobiDB-lite"/>
    </source>
</evidence>
<feature type="compositionally biased region" description="Basic residues" evidence="6">
    <location>
        <begin position="1"/>
        <end position="11"/>
    </location>
</feature>
<feature type="transmembrane region" description="Helical" evidence="7">
    <location>
        <begin position="434"/>
        <end position="456"/>
    </location>
</feature>
<evidence type="ECO:0000259" key="8">
    <source>
        <dbReference type="Pfam" id="PF01490"/>
    </source>
</evidence>
<dbReference type="GO" id="GO:0015179">
    <property type="term" value="F:L-amino acid transmembrane transporter activity"/>
    <property type="evidence" value="ECO:0007669"/>
    <property type="project" value="TreeGrafter"/>
</dbReference>
<keyword evidence="4 7" id="KW-1133">Transmembrane helix</keyword>
<dbReference type="PANTHER" id="PTHR22950:SF666">
    <property type="entry name" value="VACUOLAR AMINO ACID TRANSPORTER 4"/>
    <property type="match status" value="1"/>
</dbReference>
<evidence type="ECO:0000256" key="2">
    <source>
        <dbReference type="ARBA" id="ARBA00008066"/>
    </source>
</evidence>
<feature type="domain" description="Amino acid transporter transmembrane" evidence="8">
    <location>
        <begin position="360"/>
        <end position="743"/>
    </location>
</feature>
<reference evidence="9 10" key="1">
    <citation type="journal article" date="2019" name="Sci. Rep.">
        <title>Comparative genomics of chytrid fungi reveal insights into the obligate biotrophic and pathogenic lifestyle of Synchytrium endobioticum.</title>
        <authorList>
            <person name="van de Vossenberg B.T.L.H."/>
            <person name="Warris S."/>
            <person name="Nguyen H.D.T."/>
            <person name="van Gent-Pelzer M.P.E."/>
            <person name="Joly D.L."/>
            <person name="van de Geest H.C."/>
            <person name="Bonants P.J.M."/>
            <person name="Smith D.S."/>
            <person name="Levesque C.A."/>
            <person name="van der Lee T.A.J."/>
        </authorList>
    </citation>
    <scope>NUCLEOTIDE SEQUENCE [LARGE SCALE GENOMIC DNA]</scope>
    <source>
        <strain evidence="9 10">CBS 675.73</strain>
    </source>
</reference>
<dbReference type="STRING" id="246404.A0A507FCG9"/>
<feature type="transmembrane region" description="Helical" evidence="7">
    <location>
        <begin position="577"/>
        <end position="598"/>
    </location>
</feature>
<feature type="region of interest" description="Disordered" evidence="6">
    <location>
        <begin position="193"/>
        <end position="215"/>
    </location>
</feature>
<accession>A0A507FCG9</accession>
<keyword evidence="10" id="KW-1185">Reference proteome</keyword>
<dbReference type="OrthoDB" id="1684102at2759"/>
<feature type="compositionally biased region" description="Low complexity" evidence="6">
    <location>
        <begin position="193"/>
        <end position="210"/>
    </location>
</feature>
<feature type="transmembrane region" description="Helical" evidence="7">
    <location>
        <begin position="666"/>
        <end position="684"/>
    </location>
</feature>
<feature type="compositionally biased region" description="Low complexity" evidence="6">
    <location>
        <begin position="27"/>
        <end position="50"/>
    </location>
</feature>
<name>A0A507FCG9_9FUNG</name>
<dbReference type="EMBL" id="QEAP01000162">
    <property type="protein sequence ID" value="TPX73832.1"/>
    <property type="molecule type" value="Genomic_DNA"/>
</dbReference>
<feature type="transmembrane region" description="Helical" evidence="7">
    <location>
        <begin position="544"/>
        <end position="565"/>
    </location>
</feature>
<keyword evidence="5 7" id="KW-0472">Membrane</keyword>
<evidence type="ECO:0000256" key="1">
    <source>
        <dbReference type="ARBA" id="ARBA00004141"/>
    </source>
</evidence>